<dbReference type="Pfam" id="PF00627">
    <property type="entry name" value="UBA"/>
    <property type="match status" value="1"/>
</dbReference>
<feature type="region of interest" description="Disordered" evidence="12">
    <location>
        <begin position="3343"/>
        <end position="3362"/>
    </location>
</feature>
<dbReference type="SMART" id="SM00165">
    <property type="entry name" value="UBA"/>
    <property type="match status" value="1"/>
</dbReference>
<dbReference type="PANTHER" id="PTHR11254">
    <property type="entry name" value="HECT DOMAIN UBIQUITIN-PROTEIN LIGASE"/>
    <property type="match status" value="1"/>
</dbReference>
<feature type="compositionally biased region" description="Polar residues" evidence="12">
    <location>
        <begin position="1753"/>
        <end position="1771"/>
    </location>
</feature>
<evidence type="ECO:0000256" key="12">
    <source>
        <dbReference type="SAM" id="MobiDB-lite"/>
    </source>
</evidence>
<feature type="region of interest" description="Disordered" evidence="12">
    <location>
        <begin position="2152"/>
        <end position="2231"/>
    </location>
</feature>
<feature type="region of interest" description="Disordered" evidence="12">
    <location>
        <begin position="3419"/>
        <end position="3458"/>
    </location>
</feature>
<feature type="region of interest" description="Disordered" evidence="12">
    <location>
        <begin position="2499"/>
        <end position="2532"/>
    </location>
</feature>
<gene>
    <name evidence="15" type="primary">TOM1</name>
    <name evidence="15" type="ORF">H4219_002091</name>
</gene>
<feature type="compositionally biased region" description="Polar residues" evidence="12">
    <location>
        <begin position="2499"/>
        <end position="2508"/>
    </location>
</feature>
<dbReference type="Proteomes" id="UP001150538">
    <property type="component" value="Unassembled WGS sequence"/>
</dbReference>
<dbReference type="PANTHER" id="PTHR11254:SF67">
    <property type="entry name" value="E3 UBIQUITIN-PROTEIN LIGASE HUWE1"/>
    <property type="match status" value="1"/>
</dbReference>
<feature type="region of interest" description="Disordered" evidence="12">
    <location>
        <begin position="1680"/>
        <end position="1701"/>
    </location>
</feature>
<feature type="compositionally biased region" description="Basic and acidic residues" evidence="12">
    <location>
        <begin position="2596"/>
        <end position="2640"/>
    </location>
</feature>
<feature type="compositionally biased region" description="Polar residues" evidence="12">
    <location>
        <begin position="2521"/>
        <end position="2532"/>
    </location>
</feature>
<evidence type="ECO:0000256" key="9">
    <source>
        <dbReference type="ARBA" id="ARBA00023242"/>
    </source>
</evidence>
<proteinExistence type="inferred from homology"/>
<keyword evidence="15" id="KW-0012">Acyltransferase</keyword>
<dbReference type="InterPro" id="IPR009060">
    <property type="entry name" value="UBA-like_sf"/>
</dbReference>
<comment type="subcellular location">
    <subcellularLocation>
        <location evidence="2">Nucleus</location>
    </subcellularLocation>
</comment>
<feature type="compositionally biased region" description="Polar residues" evidence="12">
    <location>
        <begin position="2747"/>
        <end position="2782"/>
    </location>
</feature>
<dbReference type="GO" id="GO:0005634">
    <property type="term" value="C:nucleus"/>
    <property type="evidence" value="ECO:0007669"/>
    <property type="project" value="UniProtKB-SubCell"/>
</dbReference>
<dbReference type="OrthoDB" id="8068875at2759"/>
<dbReference type="Pfam" id="PF06012">
    <property type="entry name" value="DUF908"/>
    <property type="match status" value="1"/>
</dbReference>
<dbReference type="InterPro" id="IPR035983">
    <property type="entry name" value="Hect_E3_ubiquitin_ligase"/>
</dbReference>
<evidence type="ECO:0000259" key="14">
    <source>
        <dbReference type="PROSITE" id="PS50237"/>
    </source>
</evidence>
<dbReference type="EMBL" id="JANBPU010000030">
    <property type="protein sequence ID" value="KAJ1919240.1"/>
    <property type="molecule type" value="Genomic_DNA"/>
</dbReference>
<keyword evidence="7 11" id="KW-0833">Ubl conjugation pathway</keyword>
<dbReference type="PROSITE" id="PS50237">
    <property type="entry name" value="HECT"/>
    <property type="match status" value="1"/>
</dbReference>
<feature type="compositionally biased region" description="Basic residues" evidence="12">
    <location>
        <begin position="2279"/>
        <end position="2288"/>
    </location>
</feature>
<dbReference type="GO" id="GO:0006511">
    <property type="term" value="P:ubiquitin-dependent protein catabolic process"/>
    <property type="evidence" value="ECO:0007669"/>
    <property type="project" value="TreeGrafter"/>
</dbReference>
<feature type="compositionally biased region" description="Basic and acidic residues" evidence="12">
    <location>
        <begin position="1687"/>
        <end position="1701"/>
    </location>
</feature>
<evidence type="ECO:0000313" key="15">
    <source>
        <dbReference type="EMBL" id="KAJ1919240.1"/>
    </source>
</evidence>
<organism evidence="15 16">
    <name type="scientific">Mycoemilia scoparia</name>
    <dbReference type="NCBI Taxonomy" id="417184"/>
    <lineage>
        <taxon>Eukaryota</taxon>
        <taxon>Fungi</taxon>
        <taxon>Fungi incertae sedis</taxon>
        <taxon>Zoopagomycota</taxon>
        <taxon>Kickxellomycotina</taxon>
        <taxon>Kickxellomycetes</taxon>
        <taxon>Kickxellales</taxon>
        <taxon>Kickxellaceae</taxon>
        <taxon>Mycoemilia</taxon>
    </lineage>
</organism>
<feature type="region of interest" description="Disordered" evidence="12">
    <location>
        <begin position="1917"/>
        <end position="1940"/>
    </location>
</feature>
<evidence type="ECO:0000256" key="4">
    <source>
        <dbReference type="ARBA" id="ARBA00012485"/>
    </source>
</evidence>
<feature type="region of interest" description="Disordered" evidence="12">
    <location>
        <begin position="2100"/>
        <end position="2119"/>
    </location>
</feature>
<dbReference type="GO" id="GO:0000209">
    <property type="term" value="P:protein polyubiquitination"/>
    <property type="evidence" value="ECO:0007669"/>
    <property type="project" value="TreeGrafter"/>
</dbReference>
<keyword evidence="6 15" id="KW-0808">Transferase</keyword>
<feature type="active site" description="Glycyl thioester intermediate" evidence="11">
    <location>
        <position position="3863"/>
    </location>
</feature>
<dbReference type="InterPro" id="IPR050409">
    <property type="entry name" value="E3_ubiq-protein_ligase"/>
</dbReference>
<keyword evidence="9" id="KW-0539">Nucleus</keyword>
<feature type="region of interest" description="Disordered" evidence="12">
    <location>
        <begin position="2704"/>
        <end position="2725"/>
    </location>
</feature>
<dbReference type="EC" id="2.3.2.26" evidence="4"/>
<feature type="region of interest" description="Disordered" evidence="12">
    <location>
        <begin position="2967"/>
        <end position="3000"/>
    </location>
</feature>
<evidence type="ECO:0000259" key="13">
    <source>
        <dbReference type="PROSITE" id="PS50030"/>
    </source>
</evidence>
<evidence type="ECO:0000256" key="6">
    <source>
        <dbReference type="ARBA" id="ARBA00022679"/>
    </source>
</evidence>
<evidence type="ECO:0000256" key="3">
    <source>
        <dbReference type="ARBA" id="ARBA00004906"/>
    </source>
</evidence>
<feature type="region of interest" description="Disordered" evidence="12">
    <location>
        <begin position="1750"/>
        <end position="1784"/>
    </location>
</feature>
<comment type="similarity">
    <text evidence="10">Belongs to the UPL family. TOM1/PTR1 subfamily.</text>
</comment>
<feature type="compositionally biased region" description="Polar residues" evidence="12">
    <location>
        <begin position="2987"/>
        <end position="2997"/>
    </location>
</feature>
<dbReference type="InterPro" id="IPR016024">
    <property type="entry name" value="ARM-type_fold"/>
</dbReference>
<evidence type="ECO:0000256" key="10">
    <source>
        <dbReference type="ARBA" id="ARBA00034494"/>
    </source>
</evidence>
<dbReference type="Pfam" id="PF00632">
    <property type="entry name" value="HECT"/>
    <property type="match status" value="1"/>
</dbReference>
<sequence length="3896" mass="432103">MKRDPRDGLINVMERIFFLSQPWGVKKHVIQAADQHKYKDLSERTELLLLLNCGENKADITEEMASISYQFYRGAADISELEGSKEGLNVGAAAPIGITTSTSNSNISAKQSRLSKHGSVRSKFGSRRNQQQIVDLTVPQPRPTSEGLVTIDIPASQWKQFGSVQEAMAKVIQYYHIPRRCHYNLWFRAQVAMAVAGGVKGQLDSLLRCRILAISILSTVATELEFNSRVLSQDPQLVHDLVSALQPEACVPKQTQTCILFCIDALLRKRDQVPALFSALKISTNHGVLMFILKRAFVTPGGGSSSGDLLSRSYLDALHLFLTTLTSTTKGSQSLVSSGAVSLFVSVLKHSDDEKEHDIMNVLRATRMLYFIMVSAQGNAFSSFVSAEGVSVLVKRMYIEVDRAIHTSSLADAASRDLKASPYPLPQYPNDPSALYKAAEILPLTQISLLKALFKLLHHLLQQGSYQDRLRNIVETSLPKTLEKVIFHPECFGTNVYGVAIRIMSKIIYNEPTSLSILQESTLPSTFLSQVGEYIPYSSDTLIAIPNALGALCLNQPGFDQAVSSNVLAKLFESMSSLSFVNVFQMSNGLGELGIEIDEFMRHYASVCDGVMTKVVGYLNNVVALGTTGSESIVSINPGISTLFKNDEEYKKKDCLEDLYGIMLDSATSFVDGVLAQDFHTERFIEKGGWKALVAMLRSPLLSFDFNISPKIDIFAALCSQLFEKSENVLTVVLKELKELLNDDEFTEKSLSSSSGLLIGYSDPSSYPEEFWYSYNKYINQLNSASSLICLLYDTNSSTVTRRSRKTKALAIEMSKPETYDMIPKLLNMFRAVAKEDAALANRLKEIRLAEAKVKKEQQDTSETSSPEIPSERIKENLANLRELTRSFYEKASLLIQQLVVNIPHTILPPPMSLGPPKEPEKQKLVMSYIGQFLSEATKMCTQVDFTKKSPQLHLFKSVFSAITGVTLSDGAEPHIYLPVLVFYLKHGGVDELLYLLKKIWSAVEHYDMNSKEPETKEQEDHLKELNTNLEMVISLVHLIIDTQSFKGDVDKSILAFFVDSGDIISANAKDLAVSAYPDALLARLRASVIPIFLSMWRSPHVVTCSPGVMDSLFCGFGIITNVNPSSSSKKEPSPLTRGSESLLPSHITDFFNMEGFSSILSPNTDSNFVINQDRVDQLMQMGYSRSNAEDALRQSSNVISDALNILVTGSQTNIESGTEAGPSDNANTNAQITSAKGKEQASDSMDIETTEISSLSASASLDITNAQRVAQVSEKLKEVRKEFYNDIPLVTLKLLEATKDKHVFELKELMSFVLYDKDVPAETIEALSKATQGLFSSFINSQKNTMAVDDAEGAEPTEKSNSVSSELVGTHARYWAILLHDSKLSSSVVKYVKRFAPLLIDMLDGFDYDNKPIDWMSACLVFAGLLIAYDTCVPEVKTMSEDKQRRISKKFGKSSEDNDTSAPSNNEKEEGNESLGDDDELKMPQKDRVFNANDLDRLLQICINVLNISALGKLPGLITAVLTVLSQLTLDHDLSAKFFQEKGLETLFKVIRSFDPPPATTSKATSVPSSVDQSQIDFFKQSRNLFVLILRQYLESYTLLESDMTRVLENRFQSPLYRNINTNRFLTSNPEIALRNPAIFVKVVAENCYLLDVDPNSISAESPRIGWYDKKPLTLTEVESFENGGDEPKDRKRSPDLEFKLDGPDKDLACEIVRYLVNEILVLKPVISKMSHQGTTDPKTPLKMKRAFTSPAPVSSEATNSPHSPSTRTFSAAPGKNGPELPDSPETISYRCLLLQTLSELIVTFPQGLAGILVQRSSSGGTSSGYVTPRADRDQHHAIKYSSPIVGHLIHHVLVRDAQFYAFQPVNYVELLGKDASPEEKKLAESKTELSSLQRKICVSQNFWATNVLTTICQPHARSPKPLSESEAEDPDKPQDYPVNQKVVPEFESVLLQVRRVVMDHMTLAFRETISSLNSAQFLDIPICRICSLATLTRFLLTNKQPPALASNSIPDKDCKEIAKMMLERNLLDLMVVASSQIDLNHPLEKALMKIMSIPIEYLSKFATDISRDAALKKAKASGQSNDDNVDIEMDDGLDIYQGGLGVSQDNSNMPPDLYQNSALGISSGNAGISNTLSDSEMDDDLIDAEDYYDDSSLSDLTESEEGEHGGYTDDDDIGMSNDDDIEMDSYSQDYGLEDSDMEDENEISVEEDIDDGSEVGDESDGSSVMDSDISDDGIIRITDEALMNELGDDEDMEDEDVIAEEEDMLEEDDVSGPRGGRGGHGHRHIHVHGDVPGRSTGFRIEFTATVDGNGNILNTNSGVRNGAPLMNNNRYDEADDNEWDDLTGEFEMSNGPFSDIRSIPAITRVRNINRRPNMATDSEPFDVGSHLDDLLDSDMNGSGGRRPGQRRNTRSLFNPFGGHSYRTFPLFSNINAGGDGRISDLTHPLLRGRPGGPLPAFNRTQLSTQQRGLGPQSRTENVLQRANPLQDTHVSAENIEGSSAVGSEQTSKSDDNVADVSSERTQPTGPMTQTQLDKLIQRCSLAKAAISAHHIQANSKRWSLSSYALYSANWKSYISTLNNHIINRLLPSSLEQQELSRRVASERKRREDEAKKAEEEAKRREQQEKEASAQKEQNKDDGEAMQIEDSSGAPGGDETQQPSEPVIVRIGGEDIDIAGTGIDPEFLLALPEDMREEVYYQHIEETRQNARRRGENDPQSNQGGVSEEFLNALPEDIREEVLRNEMITNSARSQQEPSNPPATSSGSGDNISQRARQSQRNNGTEALLGDETRNLLRELLGSMSRIATYSGRQIDMPSAATEELERLLGNTAPNMPSTFIPISRGFALPDERGSMNFTSHPLHNLSMRGQGANSRRNPPNITNFKMIFQIIDRTELTMLSKHLFVPNSSFRPTKLLQTIAKYLCLNVNTCLDFIFILLSILQANASNYETIDQIMFHIMKNSCMVESSNSSNPVLGSPTPKSSALGGASASTKSGQSATAPKRQELVKPLSSILQVTPTMTQPSRNQIIKHIFPLSMLNHDPTAHFITQCCLHSLLYLLNNNPHAATHFLVEQPAISNAISELMTFISIGRKFGKKGSKGKESVIHQKSGEKAQPISTYPIVSLLSLLEHKNIYAENTSIAELLMETLLVIAKHLPALSKKIEEISSKGKASTSKTEGSQKDEPAAAAKGSRKEPGSSSVQLPTELQKLPFIPESKLRTLVNVLIVDECSSNTLRYLLSLINNLSVIPRSTSVISSELLKSVNTLAVAVKDDLQELLPLLKKATPTIDEADAGTDRTPSPSDLATNILDTIQRVVLSKFSQSSSSQSKLLRLLKALDYISTTIKGNQKKQDNGSSSPAKTESEALSEYHPLDSYLKPLWDILGECLSCTQKNSNLTHVTTVMLPLIESFMVVFKSEITKTSPIGGGSRSDGSVQITPSASFGGSAPTPQNILTPTSESQPPLLSPIATGYSLNNVENYFQSFTDLHKKVLNTLVRNNPNLLGGSFSLLIHNPRVLEFDNKRSYFYQQLRKDDPKVARPQLKVNVRRQYVFDDSYHQFAGKSGEEIRTGKLQVHFRGEEGIDVGGVTREWFHELSRQMFNPDYALFKPSAADRVTYQPNPQSWANPDHLMYFKFIGRVIGKAICDERLLDAYFTRSFYKHILDRKVDYRDVEAIDPEYFKSLQWMLENDITDVVEETFGVEVDDFGSVNIIDLIPNGRNIPVTEENKKDYVRLVTEQRLTASIRDQIDAFLQGFHDLVPKELIKIFNEKELELLISGLPDIDVDDWRNNTEYHGGYTTSSAQIQWFWRAVRSFDQEERAKLLQFVTGTSKVPLGGLAKLQGNNGIQKFQIHRDFSSKERLPTAHTCFNQLDLPLYSSYEQLRSQLLLAISEGNTGFGFV</sequence>
<dbReference type="SMART" id="SM00119">
    <property type="entry name" value="HECTc"/>
    <property type="match status" value="1"/>
</dbReference>
<dbReference type="GO" id="GO:0051028">
    <property type="term" value="P:mRNA transport"/>
    <property type="evidence" value="ECO:0007669"/>
    <property type="project" value="UniProtKB-KW"/>
</dbReference>
<dbReference type="FunFam" id="3.90.1750.10:FF:000003">
    <property type="entry name" value="E3 ubiquitin-protein ligase UPL1"/>
    <property type="match status" value="1"/>
</dbReference>
<dbReference type="GO" id="GO:0061630">
    <property type="term" value="F:ubiquitin protein ligase activity"/>
    <property type="evidence" value="ECO:0007669"/>
    <property type="project" value="UniProtKB-EC"/>
</dbReference>
<dbReference type="Pfam" id="PF14377">
    <property type="entry name" value="UBM"/>
    <property type="match status" value="2"/>
</dbReference>
<evidence type="ECO:0000313" key="16">
    <source>
        <dbReference type="Proteomes" id="UP001150538"/>
    </source>
</evidence>
<dbReference type="SUPFAM" id="SSF46934">
    <property type="entry name" value="UBA-like"/>
    <property type="match status" value="1"/>
</dbReference>
<feature type="compositionally biased region" description="Polar residues" evidence="12">
    <location>
        <begin position="3427"/>
        <end position="3458"/>
    </location>
</feature>
<feature type="compositionally biased region" description="Basic and acidic residues" evidence="12">
    <location>
        <begin position="2704"/>
        <end position="2714"/>
    </location>
</feature>
<dbReference type="FunFam" id="3.90.1750.10:FF:000026">
    <property type="entry name" value="E3 ubiquitin-protein ligase HACE1"/>
    <property type="match status" value="1"/>
</dbReference>
<name>A0A9W8A479_9FUNG</name>
<evidence type="ECO:0000256" key="1">
    <source>
        <dbReference type="ARBA" id="ARBA00000885"/>
    </source>
</evidence>
<evidence type="ECO:0000256" key="2">
    <source>
        <dbReference type="ARBA" id="ARBA00004123"/>
    </source>
</evidence>
<dbReference type="SUPFAM" id="SSF48371">
    <property type="entry name" value="ARM repeat"/>
    <property type="match status" value="1"/>
</dbReference>
<dbReference type="FunFam" id="3.30.2160.10:FF:000001">
    <property type="entry name" value="E3 ubiquitin-protein ligase NEDD4-like"/>
    <property type="match status" value="1"/>
</dbReference>
<feature type="compositionally biased region" description="Acidic residues" evidence="12">
    <location>
        <begin position="2170"/>
        <end position="2185"/>
    </location>
</feature>
<comment type="catalytic activity">
    <reaction evidence="1">
        <text>S-ubiquitinyl-[E2 ubiquitin-conjugating enzyme]-L-cysteine + [acceptor protein]-L-lysine = [E2 ubiquitin-conjugating enzyme]-L-cysteine + N(6)-ubiquitinyl-[acceptor protein]-L-lysine.</text>
        <dbReference type="EC" id="2.3.2.26"/>
    </reaction>
</comment>
<evidence type="ECO:0000256" key="5">
    <source>
        <dbReference type="ARBA" id="ARBA00022448"/>
    </source>
</evidence>
<dbReference type="PROSITE" id="PS50030">
    <property type="entry name" value="UBA"/>
    <property type="match status" value="1"/>
</dbReference>
<feature type="region of interest" description="Disordered" evidence="12">
    <location>
        <begin position="2747"/>
        <end position="2787"/>
    </location>
</feature>
<comment type="caution">
    <text evidence="15">The sequence shown here is derived from an EMBL/GenBank/DDBJ whole genome shotgun (WGS) entry which is preliminary data.</text>
</comment>
<feature type="region of interest" description="Disordered" evidence="12">
    <location>
        <begin position="2372"/>
        <end position="2417"/>
    </location>
</feature>
<dbReference type="InterPro" id="IPR015940">
    <property type="entry name" value="UBA"/>
</dbReference>
<dbReference type="InterPro" id="IPR010314">
    <property type="entry name" value="E3_Ub_ligase_DUF913"/>
</dbReference>
<dbReference type="Gene3D" id="3.90.1750.10">
    <property type="entry name" value="Hect, E3 ligase catalytic domains"/>
    <property type="match status" value="1"/>
</dbReference>
<feature type="region of interest" description="Disordered" evidence="12">
    <location>
        <begin position="2595"/>
        <end position="2661"/>
    </location>
</feature>
<protein>
    <recommendedName>
        <fullName evidence="4">HECT-type E3 ubiquitin transferase</fullName>
        <ecNumber evidence="4">2.3.2.26</ecNumber>
    </recommendedName>
</protein>
<dbReference type="Gene3D" id="1.10.8.10">
    <property type="entry name" value="DNA helicase RuvA subunit, C-terminal domain"/>
    <property type="match status" value="1"/>
</dbReference>
<evidence type="ECO:0000256" key="7">
    <source>
        <dbReference type="ARBA" id="ARBA00022786"/>
    </source>
</evidence>
<dbReference type="InterPro" id="IPR010309">
    <property type="entry name" value="E3_Ub_ligase_DUF908"/>
</dbReference>
<dbReference type="GO" id="GO:0005737">
    <property type="term" value="C:cytoplasm"/>
    <property type="evidence" value="ECO:0007669"/>
    <property type="project" value="TreeGrafter"/>
</dbReference>
<accession>A0A9W8A479</accession>
<dbReference type="Pfam" id="PF06025">
    <property type="entry name" value="DUF913"/>
    <property type="match status" value="1"/>
</dbReference>
<dbReference type="CDD" id="cd00078">
    <property type="entry name" value="HECTc"/>
    <property type="match status" value="1"/>
</dbReference>
<feature type="region of interest" description="Disordered" evidence="12">
    <location>
        <begin position="1445"/>
        <end position="1484"/>
    </location>
</feature>
<dbReference type="Gene3D" id="3.30.2160.10">
    <property type="entry name" value="Hect, E3 ligase catalytic domain"/>
    <property type="match status" value="1"/>
</dbReference>
<feature type="region of interest" description="Disordered" evidence="12">
    <location>
        <begin position="3164"/>
        <end position="3198"/>
    </location>
</feature>
<dbReference type="Gene3D" id="3.30.2410.10">
    <property type="entry name" value="Hect, E3 ligase catalytic domain"/>
    <property type="match status" value="1"/>
</dbReference>
<dbReference type="SUPFAM" id="SSF56204">
    <property type="entry name" value="Hect, E3 ligase catalytic domain"/>
    <property type="match status" value="1"/>
</dbReference>
<feature type="domain" description="HECT" evidence="14">
    <location>
        <begin position="3559"/>
        <end position="3896"/>
    </location>
</feature>
<reference evidence="15" key="1">
    <citation type="submission" date="2022-07" db="EMBL/GenBank/DDBJ databases">
        <title>Phylogenomic reconstructions and comparative analyses of Kickxellomycotina fungi.</title>
        <authorList>
            <person name="Reynolds N.K."/>
            <person name="Stajich J.E."/>
            <person name="Barry K."/>
            <person name="Grigoriev I.V."/>
            <person name="Crous P."/>
            <person name="Smith M.E."/>
        </authorList>
    </citation>
    <scope>NUCLEOTIDE SEQUENCE</scope>
    <source>
        <strain evidence="15">NBRC 100468</strain>
    </source>
</reference>
<comment type="pathway">
    <text evidence="3">Protein modification; protein ubiquitination.</text>
</comment>
<dbReference type="InterPro" id="IPR000569">
    <property type="entry name" value="HECT_dom"/>
</dbReference>
<keyword evidence="8" id="KW-0509">mRNA transport</keyword>
<feature type="compositionally biased region" description="Polar residues" evidence="12">
    <location>
        <begin position="2105"/>
        <end position="2119"/>
    </location>
</feature>
<evidence type="ECO:0000256" key="11">
    <source>
        <dbReference type="PROSITE-ProRule" id="PRU00104"/>
    </source>
</evidence>
<evidence type="ECO:0000256" key="8">
    <source>
        <dbReference type="ARBA" id="ARBA00022816"/>
    </source>
</evidence>
<feature type="domain" description="UBA" evidence="13">
    <location>
        <begin position="1170"/>
        <end position="1210"/>
    </location>
</feature>
<keyword evidence="16" id="KW-1185">Reference proteome</keyword>
<feature type="region of interest" description="Disordered" evidence="12">
    <location>
        <begin position="2265"/>
        <end position="2294"/>
    </location>
</feature>
<keyword evidence="5" id="KW-0813">Transport</keyword>
<dbReference type="InterPro" id="IPR025527">
    <property type="entry name" value="HUWE1/Rev1_UBM"/>
</dbReference>
<dbReference type="FunFam" id="3.30.2410.10:FF:000004">
    <property type="entry name" value="E3 ubiquitin-protein ligase HUWE1, variant"/>
    <property type="match status" value="1"/>
</dbReference>
<feature type="compositionally biased region" description="Polar residues" evidence="12">
    <location>
        <begin position="2967"/>
        <end position="2980"/>
    </location>
</feature>
<feature type="compositionally biased region" description="Acidic residues" evidence="12">
    <location>
        <begin position="2193"/>
        <end position="2222"/>
    </location>
</feature>